<keyword evidence="3" id="KW-1185">Reference proteome</keyword>
<feature type="compositionally biased region" description="Polar residues" evidence="1">
    <location>
        <begin position="351"/>
        <end position="361"/>
    </location>
</feature>
<proteinExistence type="predicted"/>
<feature type="region of interest" description="Disordered" evidence="1">
    <location>
        <begin position="236"/>
        <end position="298"/>
    </location>
</feature>
<sequence length="598" mass="64221">MTRDGNLNPARRGPDPLTPIRMVFHRKIPPWGREWSGIFEVGETRSPIGGGGGGGGADGVPVGDRGRGREISHYRGSGTGTLKTQLIKLRFVEDVSDETDSCDRLGTGPPIGQLAGQPFFGDIDRSSQYVKIYRIEGAALSKQVFDGGSLDLTVLPRKAFADGGSLDLTARWINFVKGKAFIVVRSSDLNRDLQLDKMNVLTVCTTGLYMDSAQPDRREQLGLCIILPKPHRIAPNRTETRKISIRAGGRPSAGGSAGVAGEIAQPAAMPRREKFPAPRASQSLRAGSSQGGNGLPQAPSASQLLCVVSSQERPSYKTVLLSSPSLDHGHCIPQAPRASQSLCAGSSQQGNCLPQAPSASQPLRVGSSPKRPSYKTVFLSSPSLDQGPRASQPLCAGSSQEGNCLPQAPSASQSLRAGSSQERPSYLTVLCSSPSLVQGNCRLQAPSVSQSLHVESSLEKRTDRSILESPSLDRVPHLLHQSSVKTVCRLGPSTPQLVLDSGIRNVMVCLRHIYSKRIYSGKLIDGISVINNTETKLIWFVKAATVEEFNNGSRRDIIDLRQLMVEAVLKPYKVRGLKSWTHSLAGAVLHGPLKTHFS</sequence>
<dbReference type="Proteomes" id="UP000593564">
    <property type="component" value="Unassembled WGS sequence"/>
</dbReference>
<organism evidence="2 3">
    <name type="scientific">Camellia sinensis</name>
    <name type="common">Tea plant</name>
    <name type="synonym">Thea sinensis</name>
    <dbReference type="NCBI Taxonomy" id="4442"/>
    <lineage>
        <taxon>Eukaryota</taxon>
        <taxon>Viridiplantae</taxon>
        <taxon>Streptophyta</taxon>
        <taxon>Embryophyta</taxon>
        <taxon>Tracheophyta</taxon>
        <taxon>Spermatophyta</taxon>
        <taxon>Magnoliopsida</taxon>
        <taxon>eudicotyledons</taxon>
        <taxon>Gunneridae</taxon>
        <taxon>Pentapetalae</taxon>
        <taxon>asterids</taxon>
        <taxon>Ericales</taxon>
        <taxon>Theaceae</taxon>
        <taxon>Camellia</taxon>
    </lineage>
</organism>
<accession>A0A7J7FZ24</accession>
<feature type="region of interest" description="Disordered" evidence="1">
    <location>
        <begin position="351"/>
        <end position="419"/>
    </location>
</feature>
<evidence type="ECO:0000313" key="3">
    <source>
        <dbReference type="Proteomes" id="UP000593564"/>
    </source>
</evidence>
<reference evidence="2 3" key="2">
    <citation type="submission" date="2020-07" db="EMBL/GenBank/DDBJ databases">
        <title>Genome assembly of wild tea tree DASZ reveals pedigree and selection history of tea varieties.</title>
        <authorList>
            <person name="Zhang W."/>
        </authorList>
    </citation>
    <scope>NUCLEOTIDE SEQUENCE [LARGE SCALE GENOMIC DNA]</scope>
    <source>
        <strain evidence="3">cv. G240</strain>
        <tissue evidence="2">Leaf</tissue>
    </source>
</reference>
<dbReference type="EMBL" id="JACBKZ010000014">
    <property type="protein sequence ID" value="KAF5933191.1"/>
    <property type="molecule type" value="Genomic_DNA"/>
</dbReference>
<dbReference type="AlphaFoldDB" id="A0A7J7FZ24"/>
<comment type="caution">
    <text evidence="2">The sequence shown here is derived from an EMBL/GenBank/DDBJ whole genome shotgun (WGS) entry which is preliminary data.</text>
</comment>
<reference evidence="3" key="1">
    <citation type="journal article" date="2020" name="Nat. Commun.">
        <title>Genome assembly of wild tea tree DASZ reveals pedigree and selection history of tea varieties.</title>
        <authorList>
            <person name="Zhang W."/>
            <person name="Zhang Y."/>
            <person name="Qiu H."/>
            <person name="Guo Y."/>
            <person name="Wan H."/>
            <person name="Zhang X."/>
            <person name="Scossa F."/>
            <person name="Alseekh S."/>
            <person name="Zhang Q."/>
            <person name="Wang P."/>
            <person name="Xu L."/>
            <person name="Schmidt M.H."/>
            <person name="Jia X."/>
            <person name="Li D."/>
            <person name="Zhu A."/>
            <person name="Guo F."/>
            <person name="Chen W."/>
            <person name="Ni D."/>
            <person name="Usadel B."/>
            <person name="Fernie A.R."/>
            <person name="Wen W."/>
        </authorList>
    </citation>
    <scope>NUCLEOTIDE SEQUENCE [LARGE SCALE GENOMIC DNA]</scope>
    <source>
        <strain evidence="3">cv. G240</strain>
    </source>
</reference>
<feature type="compositionally biased region" description="Polar residues" evidence="1">
    <location>
        <begin position="409"/>
        <end position="419"/>
    </location>
</feature>
<evidence type="ECO:0000256" key="1">
    <source>
        <dbReference type="SAM" id="MobiDB-lite"/>
    </source>
</evidence>
<gene>
    <name evidence="2" type="ORF">HYC85_029362</name>
</gene>
<name>A0A7J7FZ24_CAMSI</name>
<evidence type="ECO:0000313" key="2">
    <source>
        <dbReference type="EMBL" id="KAF5933191.1"/>
    </source>
</evidence>
<protein>
    <submittedName>
        <fullName evidence="2">Uncharacterized protein</fullName>
    </submittedName>
</protein>